<evidence type="ECO:0000313" key="8">
    <source>
        <dbReference type="EMBL" id="GAA2142295.1"/>
    </source>
</evidence>
<keyword evidence="9" id="KW-1185">Reference proteome</keyword>
<evidence type="ECO:0000256" key="6">
    <source>
        <dbReference type="SAM" id="Phobius"/>
    </source>
</evidence>
<comment type="caution">
    <text evidence="8">The sequence shown here is derived from an EMBL/GenBank/DDBJ whole genome shotgun (WGS) entry which is preliminary data.</text>
</comment>
<accession>A0ABP5LC52</accession>
<organism evidence="8 9">
    <name type="scientific">Arthrobacter humicola</name>
    <dbReference type="NCBI Taxonomy" id="409291"/>
    <lineage>
        <taxon>Bacteria</taxon>
        <taxon>Bacillati</taxon>
        <taxon>Actinomycetota</taxon>
        <taxon>Actinomycetes</taxon>
        <taxon>Micrococcales</taxon>
        <taxon>Micrococcaceae</taxon>
        <taxon>Arthrobacter</taxon>
    </lineage>
</organism>
<evidence type="ECO:0000256" key="1">
    <source>
        <dbReference type="ARBA" id="ARBA00004651"/>
    </source>
</evidence>
<gene>
    <name evidence="8" type="ORF">GCM10009825_31630</name>
</gene>
<proteinExistence type="predicted"/>
<evidence type="ECO:0000256" key="2">
    <source>
        <dbReference type="ARBA" id="ARBA00022475"/>
    </source>
</evidence>
<evidence type="ECO:0000259" key="7">
    <source>
        <dbReference type="Pfam" id="PF13396"/>
    </source>
</evidence>
<feature type="domain" description="Cardiolipin synthase N-terminal" evidence="7">
    <location>
        <begin position="18"/>
        <end position="62"/>
    </location>
</feature>
<protein>
    <submittedName>
        <fullName evidence="8">SHOCT domain-containing protein</fullName>
    </submittedName>
</protein>
<keyword evidence="2" id="KW-1003">Cell membrane</keyword>
<feature type="transmembrane region" description="Helical" evidence="6">
    <location>
        <begin position="39"/>
        <end position="62"/>
    </location>
</feature>
<comment type="subcellular location">
    <subcellularLocation>
        <location evidence="1">Cell membrane</location>
        <topology evidence="1">Multi-pass membrane protein</topology>
    </subcellularLocation>
</comment>
<sequence>MGFWDAIWLMFSFVMFAAYLIVLFLVIKDIFSDRLRPGWVKAMWILAVLLFPLLGCLAYMLFYGQQMAVRESVRQDASQREASDDMADYVRRTANSNPAEQIAAAKRLLDEGTITRDEFQMLKARALG</sequence>
<keyword evidence="4 6" id="KW-1133">Transmembrane helix</keyword>
<reference evidence="9" key="1">
    <citation type="journal article" date="2019" name="Int. J. Syst. Evol. Microbiol.">
        <title>The Global Catalogue of Microorganisms (GCM) 10K type strain sequencing project: providing services to taxonomists for standard genome sequencing and annotation.</title>
        <authorList>
            <consortium name="The Broad Institute Genomics Platform"/>
            <consortium name="The Broad Institute Genome Sequencing Center for Infectious Disease"/>
            <person name="Wu L."/>
            <person name="Ma J."/>
        </authorList>
    </citation>
    <scope>NUCLEOTIDE SEQUENCE [LARGE SCALE GENOMIC DNA]</scope>
    <source>
        <strain evidence="9">JCM 15921</strain>
    </source>
</reference>
<name>A0ABP5LC52_9MICC</name>
<dbReference type="Proteomes" id="UP001500102">
    <property type="component" value="Unassembled WGS sequence"/>
</dbReference>
<dbReference type="Pfam" id="PF13396">
    <property type="entry name" value="PLDc_N"/>
    <property type="match status" value="1"/>
</dbReference>
<dbReference type="InterPro" id="IPR027379">
    <property type="entry name" value="CLS_N"/>
</dbReference>
<evidence type="ECO:0000256" key="5">
    <source>
        <dbReference type="ARBA" id="ARBA00023136"/>
    </source>
</evidence>
<keyword evidence="3 6" id="KW-0812">Transmembrane</keyword>
<feature type="transmembrane region" description="Helical" evidence="6">
    <location>
        <begin position="6"/>
        <end position="27"/>
    </location>
</feature>
<evidence type="ECO:0000256" key="3">
    <source>
        <dbReference type="ARBA" id="ARBA00022692"/>
    </source>
</evidence>
<dbReference type="EMBL" id="BAAAQB010000039">
    <property type="protein sequence ID" value="GAA2142295.1"/>
    <property type="molecule type" value="Genomic_DNA"/>
</dbReference>
<keyword evidence="5 6" id="KW-0472">Membrane</keyword>
<evidence type="ECO:0000313" key="9">
    <source>
        <dbReference type="Proteomes" id="UP001500102"/>
    </source>
</evidence>
<evidence type="ECO:0000256" key="4">
    <source>
        <dbReference type="ARBA" id="ARBA00022989"/>
    </source>
</evidence>